<dbReference type="InterPro" id="IPR036872">
    <property type="entry name" value="CH_dom_sf"/>
</dbReference>
<dbReference type="FunFam" id="1.10.418.10:FF:000042">
    <property type="entry name" value="Fimbrin, putative"/>
    <property type="match status" value="1"/>
</dbReference>
<gene>
    <name evidence="7" type="ORF">TGEB3V08_LOCUS6263</name>
</gene>
<dbReference type="GO" id="GO:0051639">
    <property type="term" value="P:actin filament network formation"/>
    <property type="evidence" value="ECO:0007669"/>
    <property type="project" value="TreeGrafter"/>
</dbReference>
<reference evidence="7" key="1">
    <citation type="submission" date="2020-11" db="EMBL/GenBank/DDBJ databases">
        <authorList>
            <person name="Tran Van P."/>
        </authorList>
    </citation>
    <scope>NUCLEOTIDE SEQUENCE</scope>
</reference>
<dbReference type="InterPro" id="IPR001589">
    <property type="entry name" value="Actinin_actin-bd_CS"/>
</dbReference>
<feature type="domain" description="EF-hand" evidence="6">
    <location>
        <begin position="11"/>
        <end position="34"/>
    </location>
</feature>
<dbReference type="PANTHER" id="PTHR19961">
    <property type="entry name" value="FIMBRIN/PLASTIN"/>
    <property type="match status" value="1"/>
</dbReference>
<keyword evidence="2" id="KW-0677">Repeat</keyword>
<dbReference type="Gene3D" id="1.10.238.10">
    <property type="entry name" value="EF-hand"/>
    <property type="match status" value="1"/>
</dbReference>
<keyword evidence="1" id="KW-0479">Metal-binding</keyword>
<dbReference type="Gene3D" id="1.10.418.10">
    <property type="entry name" value="Calponin-like domain"/>
    <property type="match status" value="3"/>
</dbReference>
<dbReference type="CDD" id="cd21301">
    <property type="entry name" value="CH_PLS_rpt4"/>
    <property type="match status" value="1"/>
</dbReference>
<dbReference type="Pfam" id="PF13202">
    <property type="entry name" value="EF-hand_5"/>
    <property type="match status" value="1"/>
</dbReference>
<dbReference type="EMBL" id="OE841511">
    <property type="protein sequence ID" value="CAD7596035.1"/>
    <property type="molecule type" value="Genomic_DNA"/>
</dbReference>
<feature type="domain" description="Calponin-homology (CH)" evidence="5">
    <location>
        <begin position="315"/>
        <end position="423"/>
    </location>
</feature>
<dbReference type="GO" id="GO:0005884">
    <property type="term" value="C:actin filament"/>
    <property type="evidence" value="ECO:0007669"/>
    <property type="project" value="TreeGrafter"/>
</dbReference>
<dbReference type="PROSITE" id="PS00018">
    <property type="entry name" value="EF_HAND_1"/>
    <property type="match status" value="1"/>
</dbReference>
<evidence type="ECO:0000259" key="6">
    <source>
        <dbReference type="PROSITE" id="PS50222"/>
    </source>
</evidence>
<evidence type="ECO:0000259" key="5">
    <source>
        <dbReference type="PROSITE" id="PS50021"/>
    </source>
</evidence>
<dbReference type="Pfam" id="PF00307">
    <property type="entry name" value="CH"/>
    <property type="match status" value="3"/>
</dbReference>
<protein>
    <recommendedName>
        <fullName evidence="8">Fimbrin</fullName>
    </recommendedName>
</protein>
<name>A0A7R9JZR2_TIMGE</name>
<evidence type="ECO:0000256" key="1">
    <source>
        <dbReference type="ARBA" id="ARBA00022723"/>
    </source>
</evidence>
<keyword evidence="3" id="KW-0106">Calcium</keyword>
<evidence type="ECO:0000256" key="4">
    <source>
        <dbReference type="ARBA" id="ARBA00023203"/>
    </source>
</evidence>
<dbReference type="InterPro" id="IPR039959">
    <property type="entry name" value="Fimbrin/Plastin"/>
</dbReference>
<evidence type="ECO:0000256" key="2">
    <source>
        <dbReference type="ARBA" id="ARBA00022737"/>
    </source>
</evidence>
<dbReference type="GO" id="GO:0032432">
    <property type="term" value="C:actin filament bundle"/>
    <property type="evidence" value="ECO:0007669"/>
    <property type="project" value="TreeGrafter"/>
</dbReference>
<dbReference type="InterPro" id="IPR001715">
    <property type="entry name" value="CH_dom"/>
</dbReference>
<organism evidence="7">
    <name type="scientific">Timema genevievae</name>
    <name type="common">Walking stick</name>
    <dbReference type="NCBI Taxonomy" id="629358"/>
    <lineage>
        <taxon>Eukaryota</taxon>
        <taxon>Metazoa</taxon>
        <taxon>Ecdysozoa</taxon>
        <taxon>Arthropoda</taxon>
        <taxon>Hexapoda</taxon>
        <taxon>Insecta</taxon>
        <taxon>Pterygota</taxon>
        <taxon>Neoptera</taxon>
        <taxon>Polyneoptera</taxon>
        <taxon>Phasmatodea</taxon>
        <taxon>Timematodea</taxon>
        <taxon>Timematoidea</taxon>
        <taxon>Timematidae</taxon>
        <taxon>Timema</taxon>
    </lineage>
</organism>
<dbReference type="InterPro" id="IPR002048">
    <property type="entry name" value="EF_hand_dom"/>
</dbReference>
<dbReference type="PROSITE" id="PS50021">
    <property type="entry name" value="CH"/>
    <property type="match status" value="3"/>
</dbReference>
<dbReference type="SUPFAM" id="SSF47473">
    <property type="entry name" value="EF-hand"/>
    <property type="match status" value="1"/>
</dbReference>
<dbReference type="GO" id="GO:0051015">
    <property type="term" value="F:actin filament binding"/>
    <property type="evidence" value="ECO:0007669"/>
    <property type="project" value="InterPro"/>
</dbReference>
<dbReference type="SMART" id="SM00033">
    <property type="entry name" value="CH"/>
    <property type="match status" value="3"/>
</dbReference>
<proteinExistence type="predicted"/>
<evidence type="ECO:0000313" key="7">
    <source>
        <dbReference type="EMBL" id="CAD7596035.1"/>
    </source>
</evidence>
<keyword evidence="4" id="KW-0009">Actin-binding</keyword>
<dbReference type="PROSITE" id="PS00020">
    <property type="entry name" value="ACTININ_2"/>
    <property type="match status" value="1"/>
</dbReference>
<dbReference type="AlphaFoldDB" id="A0A7R9JZR2"/>
<feature type="domain" description="Calponin-homology (CH)" evidence="5">
    <location>
        <begin position="436"/>
        <end position="544"/>
    </location>
</feature>
<dbReference type="PANTHER" id="PTHR19961:SF18">
    <property type="entry name" value="FI19014P1"/>
    <property type="match status" value="1"/>
</dbReference>
<sequence length="553" mass="61752">MGAICNKTPSIDKNGDGYIDLSELKEALDICGFKLPGWKVRKMIEDYDNKRQITHKGRLSFEEFETLCGELKGNEVASTFKQVVSKKENLETLGGMSDASSEGTTHSVRLEEQLAFSDWITTNLGSDPDLRHLLPIDPEGKSLYDKIGLFNQITLENCPGLTALLMDEEHIEDLMRLSPEAILLRWVNYHLQRAGVARRCNNFQGDIADSEIYTHLLKQIAPSDAGITLEALRESIHLERAELMLQQAAKLGCRSFVTPSDVVNGIYKLNLAFVANLFNNHPSLDLPEGEIEGLETLEETREEKSKNYYWLNLGEVNPHLRGGRVENHLGKTTPSSPDRDSNLDLPVFGGLAQHDLRVSQLRHRGGKFSKLRKFMEKLENCNYAVELGKQLKFSLVGIAGQDLNDGNATLTLALIWQLMRAYTLSVLTQLANTGSPIVEKEIVTWVNSKLSAANKKSVLKSFQDPSIADARVVIDLLDAIKPGTIHYEFVKEGGSEEENLINAKYAISMARKTGARVYALPEDITEVKPKMVMTVFACLMAMDYIPNMDVKHS</sequence>
<dbReference type="FunFam" id="1.10.238.10:FF:000263">
    <property type="entry name" value="plastin-1 isoform X2"/>
    <property type="match status" value="1"/>
</dbReference>
<accession>A0A7R9JZR2</accession>
<dbReference type="SUPFAM" id="SSF47576">
    <property type="entry name" value="Calponin-homology domain, CH-domain"/>
    <property type="match status" value="1"/>
</dbReference>
<dbReference type="GO" id="GO:0051017">
    <property type="term" value="P:actin filament bundle assembly"/>
    <property type="evidence" value="ECO:0007669"/>
    <property type="project" value="InterPro"/>
</dbReference>
<dbReference type="CDD" id="cd00051">
    <property type="entry name" value="EFh"/>
    <property type="match status" value="1"/>
</dbReference>
<evidence type="ECO:0008006" key="8">
    <source>
        <dbReference type="Google" id="ProtNLM"/>
    </source>
</evidence>
<dbReference type="FunFam" id="1.10.418.10:FF:000010">
    <property type="entry name" value="Plastin-3 isoform 1"/>
    <property type="match status" value="1"/>
</dbReference>
<dbReference type="CDD" id="cd21295">
    <property type="entry name" value="CH_PLS_rpt2"/>
    <property type="match status" value="1"/>
</dbReference>
<dbReference type="GO" id="GO:0005509">
    <property type="term" value="F:calcium ion binding"/>
    <property type="evidence" value="ECO:0007669"/>
    <property type="project" value="InterPro"/>
</dbReference>
<evidence type="ECO:0000256" key="3">
    <source>
        <dbReference type="ARBA" id="ARBA00022837"/>
    </source>
</evidence>
<dbReference type="GO" id="GO:0005737">
    <property type="term" value="C:cytoplasm"/>
    <property type="evidence" value="ECO:0007669"/>
    <property type="project" value="TreeGrafter"/>
</dbReference>
<dbReference type="PROSITE" id="PS50222">
    <property type="entry name" value="EF_HAND_2"/>
    <property type="match status" value="1"/>
</dbReference>
<feature type="domain" description="Calponin-homology (CH)" evidence="5">
    <location>
        <begin position="177"/>
        <end position="282"/>
    </location>
</feature>
<dbReference type="InterPro" id="IPR018247">
    <property type="entry name" value="EF_Hand_1_Ca_BS"/>
</dbReference>
<dbReference type="InterPro" id="IPR011992">
    <property type="entry name" value="EF-hand-dom_pair"/>
</dbReference>